<protein>
    <submittedName>
        <fullName evidence="2">Uncharacterized protein</fullName>
    </submittedName>
</protein>
<keyword evidence="3" id="KW-1185">Reference proteome</keyword>
<proteinExistence type="predicted"/>
<dbReference type="AlphaFoldDB" id="A0A9J6CUL9"/>
<sequence length="224" mass="23155">MMGRQCACGLPAANHRTGSPSAVCSCRGGTPGRVRYSASIAARRFGHVSEACSRAGTCIRCSREHPPGRRYLPSPLRQLWRGASSRHANLSSLARGAESGHTAGHGTNATLETGGQGRSTRGVPRGSLLRCCGQGQPSRELHQGTRPAAPHSSAAPFHTATVSPSTTSPPPSPPAELAQDPWDALIASLLAAQRAVGDALPPEHPLRVVCLAALSGQSGTTLLN</sequence>
<reference evidence="2" key="1">
    <citation type="journal article" date="2020" name="Cell">
        <title>Large-Scale Comparative Analyses of Tick Genomes Elucidate Their Genetic Diversity and Vector Capacities.</title>
        <authorList>
            <consortium name="Tick Genome and Microbiome Consortium (TIGMIC)"/>
            <person name="Jia N."/>
            <person name="Wang J."/>
            <person name="Shi W."/>
            <person name="Du L."/>
            <person name="Sun Y."/>
            <person name="Zhan W."/>
            <person name="Jiang J.F."/>
            <person name="Wang Q."/>
            <person name="Zhang B."/>
            <person name="Ji P."/>
            <person name="Bell-Sakyi L."/>
            <person name="Cui X.M."/>
            <person name="Yuan T.T."/>
            <person name="Jiang B.G."/>
            <person name="Yang W.F."/>
            <person name="Lam T.T."/>
            <person name="Chang Q.C."/>
            <person name="Ding S.J."/>
            <person name="Wang X.J."/>
            <person name="Zhu J.G."/>
            <person name="Ruan X.D."/>
            <person name="Zhao L."/>
            <person name="Wei J.T."/>
            <person name="Ye R.Z."/>
            <person name="Que T.C."/>
            <person name="Du C.H."/>
            <person name="Zhou Y.H."/>
            <person name="Cheng J.X."/>
            <person name="Dai P.F."/>
            <person name="Guo W.B."/>
            <person name="Han X.H."/>
            <person name="Huang E.J."/>
            <person name="Li L.F."/>
            <person name="Wei W."/>
            <person name="Gao Y.C."/>
            <person name="Liu J.Z."/>
            <person name="Shao H.Z."/>
            <person name="Wang X."/>
            <person name="Wang C.C."/>
            <person name="Yang T.C."/>
            <person name="Huo Q.B."/>
            <person name="Li W."/>
            <person name="Chen H.Y."/>
            <person name="Chen S.E."/>
            <person name="Zhou L.G."/>
            <person name="Ni X.B."/>
            <person name="Tian J.H."/>
            <person name="Sheng Y."/>
            <person name="Liu T."/>
            <person name="Pan Y.S."/>
            <person name="Xia L.Y."/>
            <person name="Li J."/>
            <person name="Zhao F."/>
            <person name="Cao W.C."/>
        </authorList>
    </citation>
    <scope>NUCLEOTIDE SEQUENCE</scope>
    <source>
        <strain evidence="2">Rmic-2018</strain>
    </source>
</reference>
<reference evidence="2" key="2">
    <citation type="submission" date="2021-09" db="EMBL/GenBank/DDBJ databases">
        <authorList>
            <person name="Jia N."/>
            <person name="Wang J."/>
            <person name="Shi W."/>
            <person name="Du L."/>
            <person name="Sun Y."/>
            <person name="Zhan W."/>
            <person name="Jiang J."/>
            <person name="Wang Q."/>
            <person name="Zhang B."/>
            <person name="Ji P."/>
            <person name="Sakyi L.B."/>
            <person name="Cui X."/>
            <person name="Yuan T."/>
            <person name="Jiang B."/>
            <person name="Yang W."/>
            <person name="Lam T.T.-Y."/>
            <person name="Chang Q."/>
            <person name="Ding S."/>
            <person name="Wang X."/>
            <person name="Zhu J."/>
            <person name="Ruan X."/>
            <person name="Zhao L."/>
            <person name="Wei J."/>
            <person name="Que T."/>
            <person name="Du C."/>
            <person name="Cheng J."/>
            <person name="Dai P."/>
            <person name="Han X."/>
            <person name="Huang E."/>
            <person name="Gao Y."/>
            <person name="Liu J."/>
            <person name="Shao H."/>
            <person name="Ye R."/>
            <person name="Li L."/>
            <person name="Wei W."/>
            <person name="Wang X."/>
            <person name="Wang C."/>
            <person name="Huo Q."/>
            <person name="Li W."/>
            <person name="Guo W."/>
            <person name="Chen H."/>
            <person name="Chen S."/>
            <person name="Zhou L."/>
            <person name="Zhou L."/>
            <person name="Ni X."/>
            <person name="Tian J."/>
            <person name="Zhou Y."/>
            <person name="Sheng Y."/>
            <person name="Liu T."/>
            <person name="Pan Y."/>
            <person name="Xia L."/>
            <person name="Li J."/>
            <person name="Zhao F."/>
            <person name="Cao W."/>
        </authorList>
    </citation>
    <scope>NUCLEOTIDE SEQUENCE</scope>
    <source>
        <strain evidence="2">Rmic-2018</strain>
        <tissue evidence="2">Larvae</tissue>
    </source>
</reference>
<evidence type="ECO:0000313" key="2">
    <source>
        <dbReference type="EMBL" id="KAH7932222.1"/>
    </source>
</evidence>
<name>A0A9J6CUL9_RHIMP</name>
<organism evidence="2 3">
    <name type="scientific">Rhipicephalus microplus</name>
    <name type="common">Cattle tick</name>
    <name type="synonym">Boophilus microplus</name>
    <dbReference type="NCBI Taxonomy" id="6941"/>
    <lineage>
        <taxon>Eukaryota</taxon>
        <taxon>Metazoa</taxon>
        <taxon>Ecdysozoa</taxon>
        <taxon>Arthropoda</taxon>
        <taxon>Chelicerata</taxon>
        <taxon>Arachnida</taxon>
        <taxon>Acari</taxon>
        <taxon>Parasitiformes</taxon>
        <taxon>Ixodida</taxon>
        <taxon>Ixodoidea</taxon>
        <taxon>Ixodidae</taxon>
        <taxon>Rhipicephalinae</taxon>
        <taxon>Rhipicephalus</taxon>
        <taxon>Boophilus</taxon>
    </lineage>
</organism>
<comment type="caution">
    <text evidence="2">The sequence shown here is derived from an EMBL/GenBank/DDBJ whole genome shotgun (WGS) entry which is preliminary data.</text>
</comment>
<evidence type="ECO:0000256" key="1">
    <source>
        <dbReference type="SAM" id="MobiDB-lite"/>
    </source>
</evidence>
<accession>A0A9J6CUL9</accession>
<evidence type="ECO:0000313" key="3">
    <source>
        <dbReference type="Proteomes" id="UP000821866"/>
    </source>
</evidence>
<feature type="region of interest" description="Disordered" evidence="1">
    <location>
        <begin position="93"/>
        <end position="178"/>
    </location>
</feature>
<gene>
    <name evidence="2" type="ORF">HPB51_029455</name>
</gene>
<feature type="compositionally biased region" description="Low complexity" evidence="1">
    <location>
        <begin position="147"/>
        <end position="166"/>
    </location>
</feature>
<dbReference type="EMBL" id="JABSTU010006811">
    <property type="protein sequence ID" value="KAH7932222.1"/>
    <property type="molecule type" value="Genomic_DNA"/>
</dbReference>
<dbReference type="Proteomes" id="UP000821866">
    <property type="component" value="Unassembled WGS sequence"/>
</dbReference>